<dbReference type="AlphaFoldDB" id="A0A7U0F6I6"/>
<dbReference type="GO" id="GO:0043565">
    <property type="term" value="F:sequence-specific DNA binding"/>
    <property type="evidence" value="ECO:0007669"/>
    <property type="project" value="InterPro"/>
</dbReference>
<dbReference type="InterPro" id="IPR044810">
    <property type="entry name" value="WRKY_plant"/>
</dbReference>
<evidence type="ECO:0000259" key="6">
    <source>
        <dbReference type="PROSITE" id="PS50811"/>
    </source>
</evidence>
<feature type="domain" description="WRKY" evidence="6">
    <location>
        <begin position="104"/>
        <end position="169"/>
    </location>
</feature>
<keyword evidence="4" id="KW-0804">Transcription</keyword>
<name>A0A7U0F6I6_BOENI</name>
<dbReference type="SMART" id="SM00774">
    <property type="entry name" value="WRKY"/>
    <property type="match status" value="1"/>
</dbReference>
<evidence type="ECO:0000256" key="1">
    <source>
        <dbReference type="ARBA" id="ARBA00004123"/>
    </source>
</evidence>
<accession>A0A7U0F6I6</accession>
<gene>
    <name evidence="7" type="primary">WRKY3</name>
</gene>
<evidence type="ECO:0000313" key="7">
    <source>
        <dbReference type="EMBL" id="QQV37192.1"/>
    </source>
</evidence>
<dbReference type="GO" id="GO:0003700">
    <property type="term" value="F:DNA-binding transcription factor activity"/>
    <property type="evidence" value="ECO:0007669"/>
    <property type="project" value="InterPro"/>
</dbReference>
<evidence type="ECO:0000256" key="4">
    <source>
        <dbReference type="ARBA" id="ARBA00023163"/>
    </source>
</evidence>
<comment type="subcellular location">
    <subcellularLocation>
        <location evidence="1">Nucleus</location>
    </subcellularLocation>
</comment>
<dbReference type="FunFam" id="2.20.25.80:FF:000003">
    <property type="entry name" value="WRKY transcription factor 57"/>
    <property type="match status" value="1"/>
</dbReference>
<dbReference type="PANTHER" id="PTHR31221">
    <property type="entry name" value="WRKY TRANSCRIPTION FACTOR PROTEIN 1-RELATED"/>
    <property type="match status" value="1"/>
</dbReference>
<evidence type="ECO:0000256" key="3">
    <source>
        <dbReference type="ARBA" id="ARBA00023125"/>
    </source>
</evidence>
<proteinExistence type="evidence at transcript level"/>
<dbReference type="PROSITE" id="PS50811">
    <property type="entry name" value="WRKY"/>
    <property type="match status" value="1"/>
</dbReference>
<keyword evidence="3" id="KW-0238">DNA-binding</keyword>
<protein>
    <submittedName>
        <fullName evidence="7">WRKY transcription factor</fullName>
    </submittedName>
</protein>
<sequence length="189" mass="21308">MENYQTHLFLASPPQTWASLGDDRGASAHFHHHHGGDVVVDSNGREVKQAVVELGVGANNYCYHGDKYCLGDESGASIEAKSGTKKGGDHKGKKRHKFAFQTRSHVDVLDDGYRWRKYGQKIVKNSKFPRSYYKCTFNGCNVKKQIQRLCNDEGIVVTTYEGMHSHPTDKTSDNFDHILKHIQTSYSAF</sequence>
<dbReference type="InterPro" id="IPR036576">
    <property type="entry name" value="WRKY_dom_sf"/>
</dbReference>
<keyword evidence="2" id="KW-0805">Transcription regulation</keyword>
<dbReference type="InterPro" id="IPR003657">
    <property type="entry name" value="WRKY_dom"/>
</dbReference>
<evidence type="ECO:0000256" key="2">
    <source>
        <dbReference type="ARBA" id="ARBA00023015"/>
    </source>
</evidence>
<dbReference type="PANTHER" id="PTHR31221:SF83">
    <property type="entry name" value="WRKY TRANSCRIPTION FACTOR 75-RELATED"/>
    <property type="match status" value="1"/>
</dbReference>
<dbReference type="SUPFAM" id="SSF118290">
    <property type="entry name" value="WRKY DNA-binding domain"/>
    <property type="match status" value="1"/>
</dbReference>
<reference evidence="7" key="1">
    <citation type="submission" date="2020-02" db="EMBL/GenBank/DDBJ databases">
        <title>The WRKY gene family in ramie (Boehmeria nivea L. Gaud): 26 BnWRKY genes expression analyses and overexpression of BnWRKY23 increased drought stress tolerance in Arabidopsis thaliana.</title>
        <authorList>
            <person name="Bao Y."/>
            <person name="Dai L."/>
            <person name="Liao Y."/>
            <person name="Huang X."/>
            <person name="Liu L."/>
            <person name="Peng D."/>
            <person name="Wang B."/>
        </authorList>
    </citation>
    <scope>NUCLEOTIDE SEQUENCE</scope>
</reference>
<dbReference type="EMBL" id="MT123303">
    <property type="protein sequence ID" value="QQV37192.1"/>
    <property type="molecule type" value="mRNA"/>
</dbReference>
<organism evidence="7">
    <name type="scientific">Boehmeria nivea</name>
    <name type="common">Chinese grass</name>
    <name type="synonym">Urtica nivea</name>
    <dbReference type="NCBI Taxonomy" id="83906"/>
    <lineage>
        <taxon>Eukaryota</taxon>
        <taxon>Viridiplantae</taxon>
        <taxon>Streptophyta</taxon>
        <taxon>Embryophyta</taxon>
        <taxon>Tracheophyta</taxon>
        <taxon>Spermatophyta</taxon>
        <taxon>Magnoliopsida</taxon>
        <taxon>eudicotyledons</taxon>
        <taxon>Gunneridae</taxon>
        <taxon>Pentapetalae</taxon>
        <taxon>rosids</taxon>
        <taxon>fabids</taxon>
        <taxon>Rosales</taxon>
        <taxon>Urticaceae</taxon>
        <taxon>Boehmeria</taxon>
    </lineage>
</organism>
<keyword evidence="5" id="KW-0539">Nucleus</keyword>
<dbReference type="Gene3D" id="2.20.25.80">
    <property type="entry name" value="WRKY domain"/>
    <property type="match status" value="1"/>
</dbReference>
<dbReference type="Pfam" id="PF03106">
    <property type="entry name" value="WRKY"/>
    <property type="match status" value="1"/>
</dbReference>
<evidence type="ECO:0000256" key="5">
    <source>
        <dbReference type="ARBA" id="ARBA00023242"/>
    </source>
</evidence>
<dbReference type="GO" id="GO:0005634">
    <property type="term" value="C:nucleus"/>
    <property type="evidence" value="ECO:0007669"/>
    <property type="project" value="UniProtKB-SubCell"/>
</dbReference>